<dbReference type="EMBL" id="JACSNR010000006">
    <property type="protein sequence ID" value="MBM6923403.1"/>
    <property type="molecule type" value="Genomic_DNA"/>
</dbReference>
<evidence type="ECO:0000256" key="3">
    <source>
        <dbReference type="SAM" id="SignalP"/>
    </source>
</evidence>
<feature type="region of interest" description="Disordered" evidence="1">
    <location>
        <begin position="2000"/>
        <end position="2059"/>
    </location>
</feature>
<evidence type="ECO:0000313" key="5">
    <source>
        <dbReference type="EMBL" id="MBM6923403.1"/>
    </source>
</evidence>
<dbReference type="InterPro" id="IPR025584">
    <property type="entry name" value="Cthe_2159"/>
</dbReference>
<feature type="signal peptide" evidence="3">
    <location>
        <begin position="1"/>
        <end position="25"/>
    </location>
</feature>
<name>A0ABS2GNL0_9FIRM</name>
<feature type="transmembrane region" description="Helical" evidence="2">
    <location>
        <begin position="2066"/>
        <end position="2087"/>
    </location>
</feature>
<sequence>MKKRILSLCMALFVTVSMLPARAFASPADSGTVIVTAGLCEHHTQHDESCGYSEGIGEIPCGHEHSEDCYVTAEQCVHQHDEDCGGLTDPAACTHSCSEENGCIVSTLDCQHQHDETCGYAPAVEGTPCTYECELCAAAAVNQPEEMPDADECTCAALCTEGAADASCPVCGVEEADLTACQGKTAEAVCTCAALCTEGAADASCPVCGAEEADLTACQGKAAEAVCTCATLCTEGAADASCPVCGAEEADLTACQGKAAEAVCTCTALCTEGAADASCPVCGAEGADLSACAAPVMLPLMSPRSGEESIKVSATTLTSTTDNPVVYARNAGYGHEALIITDGANERNYNVKWDGTTLTLRDATVFVERTGDLTIECIGTNKATGTPAAAIHVMGGSLTFTGSGSLSAEIGGTGGESAIVAEGDIIVESGTISSDHAIQARYNFIFRGGSVLTKPNTNASARKPSIQIEQDSGTIVVEPPSGKAIELVVNSYGRQYYTGKTVLPKEMFYGNEASINVTAPNIFVGDLGLNGSIGNPAYAKTDESGAVTEGGAEDYNIKWDGEILTLRNATIKSYTDLMGVKAAVRTTDIWDLTIALEGEKNIIDVPEGVNGIIHNGRVFPELTFRANAAGSILDITVGGDNAVYAEQYMTVESGTIYIDGGSESSIYCEDWLTINGGHVVIGQDKESPVGIHMGNESLAKLEINDGTLEIKEKVTTGVLTDFCFAINGGTLDIAAKETGIHLSTTGGMFFSGGNSTIHAGVTGVLNAGGHVTFENDCDVDITAKTGVDTLQNEVRFRGGSISITASGDTAVHATEVFFTDGSISITASGDAAVRAEDACISGGEVTVTSAGSAFALTGNMTVQPPSGKNIAMENGADAATAEPVLGSPFDIDTVVSPSGAYFHSKVSEDSYEIYVGGVGFSGSPGSPVYARTDAYGTVTVGGSENDYNIKWDGSTLTLRNAYITGVRVSVQEANGMLCAAAISRKGDLEIALIGENTVRTGTAVENTSSYAIYADSDNTGSDESETCVLKISGTGTLIAESSDLNISTDMSFNSAGIFAANSLIIEDGVTVKATGGEAAYNGSSSGGIFASYRGIGDVILSGDITAVGAEAGDSYGILIGDFSSGGVDITLSGTIDARSGKGNTGGFNYSYSYGIRARSVNTLNISGRITAHSGPIVTEKGNSYGLSSSGVITVEPDAYLEAHSEDANFSIGISAQDTFTINGGTIIAEPSTSDKTMGSYGISGESEIIVNDGSLTAVGSCARDTSYGIRVLGDFTVNDGFVQTDSAQVTNTEYGTDSYGITAYNIRIAGGTVNAAGVQHGLHIGYSHTPGVITIIGGKVTATASNADGQAIMAGAGSSVTVQPEADRVVEIKAGESGASAAEVIGSPIGYSENGTSVTVSGRYFHSMEKQAPNIYVGGTGLYGTKDQIVYARIASDGSITEDGSANDYNIKWDGETLTLNGARITKARTTLTETAAVYREGDLKIELQGVNTITGAAATDASSYGIHVVKSITGTDTAPGDLLISGTGSLTVAAGTASGTNSDSFGIYVSGGVTVSGGSTVIANGGAADSRSMGIYAVSQIGTSGSEISVTGGKADNISYGLGSGGAITLSGGKITASGGEALESYGIYAKTSVTVENDADVTANGGTAIDKSYGIYVSNGSVGITGSTVAATGGEAGVSCGICADTSVTVGDNASVTAAGDAAASFSCGVYIENGSMEISDGIITVNSGDVSAPEGESYGICAYNSITLSGGEVTARTGEASRSQGMYAQNGAVSVNPLNGEAVEVRTGADESTAQMIEGAPFEVRQDITGLIAGQRFVRTLAGTVYTITVEASENGTVTAPEKAVEGSTVTLTPTPDSGYRLARWEITPAVEISGNSFVMSGEPVTVKAVFEKISSSSSSSGSSSSDRKREFWEDVRDAIEDAEPGETVKAEARSNDRMPYWVMDALWEAGDITLHITWNGGEDIIIPAGAALEPEAYRIYYPLSYLAELDFTVPAEEDSTTTNPETSGILSITTPETPDEETEEITDPDRGLAETPELRDEGVEQTISGVDEPEELQQSGSILPWIAAAGILLAAGIGGFLFWKRRKKD</sequence>
<comment type="caution">
    <text evidence="5">The sequence shown here is derived from an EMBL/GenBank/DDBJ whole genome shotgun (WGS) entry which is preliminary data.</text>
</comment>
<gene>
    <name evidence="5" type="ORF">H9X81_06840</name>
</gene>
<evidence type="ECO:0000256" key="1">
    <source>
        <dbReference type="SAM" id="MobiDB-lite"/>
    </source>
</evidence>
<proteinExistence type="predicted"/>
<keyword evidence="2" id="KW-0472">Membrane</keyword>
<feature type="compositionally biased region" description="Acidic residues" evidence="1">
    <location>
        <begin position="2021"/>
        <end position="2030"/>
    </location>
</feature>
<evidence type="ECO:0000256" key="2">
    <source>
        <dbReference type="SAM" id="Phobius"/>
    </source>
</evidence>
<dbReference type="RefSeq" id="WP_204720802.1">
    <property type="nucleotide sequence ID" value="NZ_JACSNR010000006.1"/>
</dbReference>
<dbReference type="Proteomes" id="UP000724149">
    <property type="component" value="Unassembled WGS sequence"/>
</dbReference>
<feature type="chain" id="PRO_5046463756" evidence="3">
    <location>
        <begin position="26"/>
        <end position="2093"/>
    </location>
</feature>
<feature type="domain" description="Bacterial repeat" evidence="4">
    <location>
        <begin position="1829"/>
        <end position="1897"/>
    </location>
</feature>
<feature type="compositionally biased region" description="Polar residues" evidence="1">
    <location>
        <begin position="2004"/>
        <end position="2015"/>
    </location>
</feature>
<keyword evidence="2" id="KW-1133">Transmembrane helix</keyword>
<keyword evidence="2" id="KW-0812">Transmembrane</keyword>
<evidence type="ECO:0000259" key="4">
    <source>
        <dbReference type="Pfam" id="PF18998"/>
    </source>
</evidence>
<keyword evidence="6" id="KW-1185">Reference proteome</keyword>
<dbReference type="InterPro" id="IPR044060">
    <property type="entry name" value="Bacterial_rp_domain"/>
</dbReference>
<reference evidence="5 6" key="1">
    <citation type="journal article" date="2021" name="Sci. Rep.">
        <title>The distribution of antibiotic resistance genes in chicken gut microbiota commensals.</title>
        <authorList>
            <person name="Juricova H."/>
            <person name="Matiasovicova J."/>
            <person name="Kubasova T."/>
            <person name="Cejkova D."/>
            <person name="Rychlik I."/>
        </authorList>
    </citation>
    <scope>NUCLEOTIDE SEQUENCE [LARGE SCALE GENOMIC DNA]</scope>
    <source>
        <strain evidence="5 6">An564</strain>
    </source>
</reference>
<dbReference type="Pfam" id="PF18998">
    <property type="entry name" value="Flg_new_2"/>
    <property type="match status" value="1"/>
</dbReference>
<dbReference type="NCBIfam" id="TIGR01167">
    <property type="entry name" value="LPXTG_anchor"/>
    <property type="match status" value="1"/>
</dbReference>
<accession>A0ABS2GNL0</accession>
<evidence type="ECO:0000313" key="6">
    <source>
        <dbReference type="Proteomes" id="UP000724149"/>
    </source>
</evidence>
<protein>
    <submittedName>
        <fullName evidence="5">Carbohydrate-binding domain-containing protein</fullName>
    </submittedName>
</protein>
<keyword evidence="3" id="KW-0732">Signal</keyword>
<organism evidence="5 6">
    <name type="scientific">Hydrogenoanaerobacterium saccharovorans</name>
    <dbReference type="NCBI Taxonomy" id="474960"/>
    <lineage>
        <taxon>Bacteria</taxon>
        <taxon>Bacillati</taxon>
        <taxon>Bacillota</taxon>
        <taxon>Clostridia</taxon>
        <taxon>Eubacteriales</taxon>
        <taxon>Oscillospiraceae</taxon>
        <taxon>Hydrogenoanaerobacterium</taxon>
    </lineage>
</organism>
<dbReference type="Pfam" id="PF14262">
    <property type="entry name" value="Cthe_2159"/>
    <property type="match status" value="1"/>
</dbReference>
<feature type="compositionally biased region" description="Basic and acidic residues" evidence="1">
    <location>
        <begin position="2031"/>
        <end position="2046"/>
    </location>
</feature>